<dbReference type="Pfam" id="PF06775">
    <property type="entry name" value="Seipin"/>
    <property type="match status" value="1"/>
</dbReference>
<keyword evidence="6 8" id="KW-0472">Membrane</keyword>
<evidence type="ECO:0000256" key="8">
    <source>
        <dbReference type="SAM" id="Phobius"/>
    </source>
</evidence>
<feature type="compositionally biased region" description="Acidic residues" evidence="7">
    <location>
        <begin position="340"/>
        <end position="349"/>
    </location>
</feature>
<dbReference type="GO" id="GO:0006629">
    <property type="term" value="P:lipid metabolic process"/>
    <property type="evidence" value="ECO:0007669"/>
    <property type="project" value="UniProtKB-KW"/>
</dbReference>
<gene>
    <name evidence="9" type="ORF">BJ878DRAFT_539421</name>
</gene>
<feature type="transmembrane region" description="Helical" evidence="8">
    <location>
        <begin position="238"/>
        <end position="260"/>
    </location>
</feature>
<comment type="subcellular location">
    <subcellularLocation>
        <location evidence="1">Endoplasmic reticulum membrane</location>
        <topology evidence="1">Multi-pass membrane protein</topology>
    </subcellularLocation>
</comment>
<evidence type="ECO:0000313" key="9">
    <source>
        <dbReference type="EMBL" id="KAG9247344.1"/>
    </source>
</evidence>
<proteinExistence type="predicted"/>
<evidence type="ECO:0000256" key="7">
    <source>
        <dbReference type="SAM" id="MobiDB-lite"/>
    </source>
</evidence>
<organism evidence="9 10">
    <name type="scientific">Calycina marina</name>
    <dbReference type="NCBI Taxonomy" id="1763456"/>
    <lineage>
        <taxon>Eukaryota</taxon>
        <taxon>Fungi</taxon>
        <taxon>Dikarya</taxon>
        <taxon>Ascomycota</taxon>
        <taxon>Pezizomycotina</taxon>
        <taxon>Leotiomycetes</taxon>
        <taxon>Helotiales</taxon>
        <taxon>Pezizellaceae</taxon>
        <taxon>Calycina</taxon>
    </lineage>
</organism>
<evidence type="ECO:0000256" key="4">
    <source>
        <dbReference type="ARBA" id="ARBA00022989"/>
    </source>
</evidence>
<reference evidence="9" key="1">
    <citation type="journal article" date="2021" name="IMA Fungus">
        <title>Genomic characterization of three marine fungi, including Emericellopsis atlantica sp. nov. with signatures of a generalist lifestyle and marine biomass degradation.</title>
        <authorList>
            <person name="Hagestad O.C."/>
            <person name="Hou L."/>
            <person name="Andersen J.H."/>
            <person name="Hansen E.H."/>
            <person name="Altermark B."/>
            <person name="Li C."/>
            <person name="Kuhnert E."/>
            <person name="Cox R.J."/>
            <person name="Crous P.W."/>
            <person name="Spatafora J.W."/>
            <person name="Lail K."/>
            <person name="Amirebrahimi M."/>
            <person name="Lipzen A."/>
            <person name="Pangilinan J."/>
            <person name="Andreopoulos W."/>
            <person name="Hayes R.D."/>
            <person name="Ng V."/>
            <person name="Grigoriev I.V."/>
            <person name="Jackson S.A."/>
            <person name="Sutton T.D.S."/>
            <person name="Dobson A.D.W."/>
            <person name="Rama T."/>
        </authorList>
    </citation>
    <scope>NUCLEOTIDE SEQUENCE</scope>
    <source>
        <strain evidence="9">TRa3180A</strain>
    </source>
</reference>
<keyword evidence="2 8" id="KW-0812">Transmembrane</keyword>
<evidence type="ECO:0000256" key="5">
    <source>
        <dbReference type="ARBA" id="ARBA00023098"/>
    </source>
</evidence>
<dbReference type="EMBL" id="MU253775">
    <property type="protein sequence ID" value="KAG9247344.1"/>
    <property type="molecule type" value="Genomic_DNA"/>
</dbReference>
<keyword evidence="3" id="KW-0256">Endoplasmic reticulum</keyword>
<feature type="transmembrane region" description="Helical" evidence="8">
    <location>
        <begin position="20"/>
        <end position="42"/>
    </location>
</feature>
<dbReference type="AlphaFoldDB" id="A0A9P7Z8F2"/>
<evidence type="ECO:0000256" key="3">
    <source>
        <dbReference type="ARBA" id="ARBA00022824"/>
    </source>
</evidence>
<comment type="caution">
    <text evidence="9">The sequence shown here is derived from an EMBL/GenBank/DDBJ whole genome shotgun (WGS) entry which is preliminary data.</text>
</comment>
<evidence type="ECO:0000256" key="2">
    <source>
        <dbReference type="ARBA" id="ARBA00022692"/>
    </source>
</evidence>
<dbReference type="GO" id="GO:0140042">
    <property type="term" value="P:lipid droplet formation"/>
    <property type="evidence" value="ECO:0007669"/>
    <property type="project" value="UniProtKB-ARBA"/>
</dbReference>
<dbReference type="GO" id="GO:0005789">
    <property type="term" value="C:endoplasmic reticulum membrane"/>
    <property type="evidence" value="ECO:0007669"/>
    <property type="project" value="UniProtKB-SubCell"/>
</dbReference>
<dbReference type="OrthoDB" id="3990054at2759"/>
<keyword evidence="5" id="KW-0443">Lipid metabolism</keyword>
<dbReference type="Proteomes" id="UP000887226">
    <property type="component" value="Unassembled WGS sequence"/>
</dbReference>
<keyword evidence="10" id="KW-1185">Reference proteome</keyword>
<evidence type="ECO:0000256" key="1">
    <source>
        <dbReference type="ARBA" id="ARBA00004477"/>
    </source>
</evidence>
<sequence length="384" mass="43075">MKPVRIATSKPARQTYLNTLLFMIASAILLSVAIVAYILFYLNYVPQMGIKRIIHLQYGDGPHPYGMAALESSLISEQAYDITVSLHVPRSPINLERGNFMLSLSLLAPSYSPPIPTTILPSIHQKPLSSNLIKADILFTSRRPALLTYTSPLIALGERIFYLPLYILGLRHESEVLIVPMAESTKFKRGYKNIPGYVFVEIQSGNKQEVQVYDVHVHLTARFGGLRWMMYNWKLTSFVVFVGAFWFAEVLWSVFGWVILRSFFGASKRALDEEVKNGEGIEEAKEELEMEMDDPDLSDTPRTFPTFGRQVPLRYELKVKDEDLENYVIDETAIQPLAAEADDESESEDLGGKSGRDSGIGTSSSKGGDRGVLRRRSKGKGVVN</sequence>
<dbReference type="PANTHER" id="PTHR21212:SF0">
    <property type="entry name" value="SEIPIN"/>
    <property type="match status" value="1"/>
</dbReference>
<feature type="compositionally biased region" description="Basic residues" evidence="7">
    <location>
        <begin position="373"/>
        <end position="384"/>
    </location>
</feature>
<dbReference type="PANTHER" id="PTHR21212">
    <property type="entry name" value="BERNARDINELLI-SEIP CONGENITAL LIPODYSTROPHY 2 HOMOLOG BSCL2 PROTEIN"/>
    <property type="match status" value="1"/>
</dbReference>
<keyword evidence="4 8" id="KW-1133">Transmembrane helix</keyword>
<accession>A0A9P7Z8F2</accession>
<evidence type="ECO:0000256" key="6">
    <source>
        <dbReference type="ARBA" id="ARBA00023136"/>
    </source>
</evidence>
<dbReference type="CDD" id="cd23995">
    <property type="entry name" value="Seipin_BSCL2_like"/>
    <property type="match status" value="1"/>
</dbReference>
<feature type="region of interest" description="Disordered" evidence="7">
    <location>
        <begin position="337"/>
        <end position="384"/>
    </location>
</feature>
<name>A0A9P7Z8F2_9HELO</name>
<protein>
    <submittedName>
        <fullName evidence="9">Adipose-regulatory protein-domain-containing protein</fullName>
    </submittedName>
</protein>
<evidence type="ECO:0000313" key="10">
    <source>
        <dbReference type="Proteomes" id="UP000887226"/>
    </source>
</evidence>
<dbReference type="InterPro" id="IPR009617">
    <property type="entry name" value="Seipin"/>
</dbReference>